<evidence type="ECO:0008006" key="4">
    <source>
        <dbReference type="Google" id="ProtNLM"/>
    </source>
</evidence>
<feature type="transmembrane region" description="Helical" evidence="1">
    <location>
        <begin position="6"/>
        <end position="32"/>
    </location>
</feature>
<gene>
    <name evidence="2" type="ORF">V8247_00195</name>
</gene>
<proteinExistence type="predicted"/>
<organism evidence="2 3">
    <name type="scientific">Candidatus Dehalogenimonas loeffleri</name>
    <dbReference type="NCBI Taxonomy" id="3127115"/>
    <lineage>
        <taxon>Bacteria</taxon>
        <taxon>Bacillati</taxon>
        <taxon>Chloroflexota</taxon>
        <taxon>Dehalococcoidia</taxon>
        <taxon>Dehalococcoidales</taxon>
        <taxon>Dehalococcoidaceae</taxon>
        <taxon>Dehalogenimonas</taxon>
    </lineage>
</organism>
<evidence type="ECO:0000313" key="2">
    <source>
        <dbReference type="EMBL" id="WWX25423.1"/>
    </source>
</evidence>
<keyword evidence="3" id="KW-1185">Reference proteome</keyword>
<feature type="transmembrane region" description="Helical" evidence="1">
    <location>
        <begin position="53"/>
        <end position="77"/>
    </location>
</feature>
<accession>A0ABZ2J553</accession>
<evidence type="ECO:0000256" key="1">
    <source>
        <dbReference type="SAM" id="Phobius"/>
    </source>
</evidence>
<sequence length="81" mass="8637">MAIASLIIGVISIIAMLIAFLPFLGFLHWFVVPLSVIGFFLGLTARSHNRTSTIAIFGMVFCGIALILGTIKLAGFADILV</sequence>
<protein>
    <recommendedName>
        <fullName evidence="4">DUF4190 domain-containing protein</fullName>
    </recommendedName>
</protein>
<evidence type="ECO:0000313" key="3">
    <source>
        <dbReference type="Proteomes" id="UP001375370"/>
    </source>
</evidence>
<dbReference type="EMBL" id="CP146612">
    <property type="protein sequence ID" value="WWX25423.1"/>
    <property type="molecule type" value="Genomic_DNA"/>
</dbReference>
<reference evidence="2 3" key="1">
    <citation type="submission" date="2024-03" db="EMBL/GenBank/DDBJ databases">
        <title>A Dehalogenimonas Isolated from Estuarine Sediments Dihaloeliminates Chlorinated Alkanes.</title>
        <authorList>
            <person name="Yang Y."/>
            <person name="Wang H."/>
        </authorList>
    </citation>
    <scope>NUCLEOTIDE SEQUENCE [LARGE SCALE GENOMIC DNA]</scope>
    <source>
        <strain evidence="2 3">W</strain>
    </source>
</reference>
<keyword evidence="1" id="KW-0472">Membrane</keyword>
<keyword evidence="1" id="KW-0812">Transmembrane</keyword>
<keyword evidence="1" id="KW-1133">Transmembrane helix</keyword>
<dbReference type="Proteomes" id="UP001375370">
    <property type="component" value="Chromosome"/>
</dbReference>
<dbReference type="RefSeq" id="WP_338737566.1">
    <property type="nucleotide sequence ID" value="NZ_CP146612.1"/>
</dbReference>
<name>A0ABZ2J553_9CHLR</name>